<dbReference type="SUPFAM" id="SSF48452">
    <property type="entry name" value="TPR-like"/>
    <property type="match status" value="3"/>
</dbReference>
<dbReference type="Pfam" id="PF14559">
    <property type="entry name" value="TPR_19"/>
    <property type="match status" value="1"/>
</dbReference>
<dbReference type="InterPro" id="IPR019734">
    <property type="entry name" value="TPR_rpt"/>
</dbReference>
<evidence type="ECO:0008006" key="4">
    <source>
        <dbReference type="Google" id="ProtNLM"/>
    </source>
</evidence>
<dbReference type="Gene3D" id="1.25.40.10">
    <property type="entry name" value="Tetratricopeptide repeat domain"/>
    <property type="match status" value="3"/>
</dbReference>
<dbReference type="InterPro" id="IPR011990">
    <property type="entry name" value="TPR-like_helical_dom_sf"/>
</dbReference>
<name>A0A1J4K9Z3_9EUKA</name>
<dbReference type="PANTHER" id="PTHR44749">
    <property type="entry name" value="SUPPRESSOR OF RPS4-RLD 1"/>
    <property type="match status" value="1"/>
</dbReference>
<keyword evidence="3" id="KW-1185">Reference proteome</keyword>
<gene>
    <name evidence="2" type="ORF">TRFO_25462</name>
</gene>
<dbReference type="EMBL" id="MLAK01000724">
    <property type="protein sequence ID" value="OHT06508.1"/>
    <property type="molecule type" value="Genomic_DNA"/>
</dbReference>
<feature type="repeat" description="TPR" evidence="1">
    <location>
        <begin position="195"/>
        <end position="228"/>
    </location>
</feature>
<dbReference type="AlphaFoldDB" id="A0A1J4K9Z3"/>
<accession>A0A1J4K9Z3</accession>
<evidence type="ECO:0000313" key="3">
    <source>
        <dbReference type="Proteomes" id="UP000179807"/>
    </source>
</evidence>
<evidence type="ECO:0000256" key="1">
    <source>
        <dbReference type="PROSITE-ProRule" id="PRU00339"/>
    </source>
</evidence>
<sequence>MESPNEDSSKQALSIYSLNHVQRYIASSKISQAFDIYSAEIEKTKSEKEIVALLINRAFAALELQMTKRAIADASTAIELDQYASAAYFIRGIANLWNKNEDGALASWKIGLQFTEELSFYTLMTALVNSQNFRANLFKTKFDVNNLFNLIDDFASPRFTVDSDIQDAFSELRNNSIEFAIEHFSMILKANPQNHYAYKGRGVAYCMVGEYQKCIQDLTTAIEKTPNSFQTDTVKVRAIAFAATGNITRALIDLNKYLLIMHDDYEVKIEVARLHMRRKTYLPAHKIFLTIPEKEFDQKGFLSFAECLYAVGELENAFLILQKVVNIHDHKYLYLKYLIDRDLNKISEAINDIVEAVKLVPTFFLLRTAADFFCDIGDIESALVYFEEALQQCPYDAETQLFYAHALFESGKLQQSAQLLRELAIENEKFKFSGSLEHFNKMNLGIDLLKNAQEDCYLVITAMQSIDACIMKLPRDLNFVTIPDDIPSDFKLLPFEVTPQVLQMVKDADRFGRRCIPQTHEKTVNLRLARALGFCVLRMAQMMKTQWFDSNQKRSWLAAFDEIRAILSFADLRKPLIYSHDTTDSFIHNAPTYYVMKNGRISSRFGFIMEKIFQKMRKYYPLERIECFEDIYQITQSDSMYKSKWSLEKGTVLDVSTLLLKYNGIYGFDICVRPQSDDMTWRLYDTELQEAFQNLMNNRDKTTLQISYFILLIWLRQPLNYYSPEIGHMFLHAYYLASNESELAPLDESNGEYFISEMVEPNLNQLSASLYDHVIKCGAEKEYKEESLQFWSTMPSISTMIQLMNVKYE</sequence>
<proteinExistence type="predicted"/>
<dbReference type="InterPro" id="IPR044650">
    <property type="entry name" value="SRFR1-like"/>
</dbReference>
<protein>
    <recommendedName>
        <fullName evidence="4">TPR Domain containing protein</fullName>
    </recommendedName>
</protein>
<reference evidence="2" key="1">
    <citation type="submission" date="2016-10" db="EMBL/GenBank/DDBJ databases">
        <authorList>
            <person name="Benchimol M."/>
            <person name="Almeida L.G."/>
            <person name="Vasconcelos A.T."/>
            <person name="Perreira-Neves A."/>
            <person name="Rosa I.A."/>
            <person name="Tasca T."/>
            <person name="Bogo M.R."/>
            <person name="de Souza W."/>
        </authorList>
    </citation>
    <scope>NUCLEOTIDE SEQUENCE [LARGE SCALE GENOMIC DNA]</scope>
    <source>
        <strain evidence="2">K</strain>
    </source>
</reference>
<dbReference type="GO" id="GO:0045892">
    <property type="term" value="P:negative regulation of DNA-templated transcription"/>
    <property type="evidence" value="ECO:0007669"/>
    <property type="project" value="InterPro"/>
</dbReference>
<dbReference type="Proteomes" id="UP000179807">
    <property type="component" value="Unassembled WGS sequence"/>
</dbReference>
<organism evidence="2 3">
    <name type="scientific">Tritrichomonas foetus</name>
    <dbReference type="NCBI Taxonomy" id="1144522"/>
    <lineage>
        <taxon>Eukaryota</taxon>
        <taxon>Metamonada</taxon>
        <taxon>Parabasalia</taxon>
        <taxon>Tritrichomonadida</taxon>
        <taxon>Tritrichomonadidae</taxon>
        <taxon>Tritrichomonas</taxon>
    </lineage>
</organism>
<dbReference type="PROSITE" id="PS50005">
    <property type="entry name" value="TPR"/>
    <property type="match status" value="1"/>
</dbReference>
<comment type="caution">
    <text evidence="2">The sequence shown here is derived from an EMBL/GenBank/DDBJ whole genome shotgun (WGS) entry which is preliminary data.</text>
</comment>
<keyword evidence="1" id="KW-0802">TPR repeat</keyword>
<dbReference type="RefSeq" id="XP_068359644.1">
    <property type="nucleotide sequence ID" value="XM_068504371.1"/>
</dbReference>
<dbReference type="PANTHER" id="PTHR44749:SF1">
    <property type="entry name" value="TETRATRICOPEPTIDE-LIKE HELICAL DOMAIN-CONTAINING PROTEIN"/>
    <property type="match status" value="1"/>
</dbReference>
<evidence type="ECO:0000313" key="2">
    <source>
        <dbReference type="EMBL" id="OHT06508.1"/>
    </source>
</evidence>
<dbReference type="SMART" id="SM00028">
    <property type="entry name" value="TPR"/>
    <property type="match status" value="5"/>
</dbReference>
<dbReference type="GeneID" id="94839075"/>
<dbReference type="OrthoDB" id="66418at2759"/>
<dbReference type="VEuPathDB" id="TrichDB:TRFO_25462"/>